<organism evidence="2">
    <name type="scientific">Cacopsylla melanoneura</name>
    <dbReference type="NCBI Taxonomy" id="428564"/>
    <lineage>
        <taxon>Eukaryota</taxon>
        <taxon>Metazoa</taxon>
        <taxon>Ecdysozoa</taxon>
        <taxon>Arthropoda</taxon>
        <taxon>Hexapoda</taxon>
        <taxon>Insecta</taxon>
        <taxon>Pterygota</taxon>
        <taxon>Neoptera</taxon>
        <taxon>Paraneoptera</taxon>
        <taxon>Hemiptera</taxon>
        <taxon>Sternorrhyncha</taxon>
        <taxon>Psylloidea</taxon>
        <taxon>Psyllidae</taxon>
        <taxon>Psyllinae</taxon>
        <taxon>Cacopsylla</taxon>
    </lineage>
</organism>
<feature type="region of interest" description="Disordered" evidence="1">
    <location>
        <begin position="41"/>
        <end position="75"/>
    </location>
</feature>
<feature type="compositionally biased region" description="Polar residues" evidence="1">
    <location>
        <begin position="49"/>
        <end position="75"/>
    </location>
</feature>
<dbReference type="EMBL" id="HBUF01263153">
    <property type="protein sequence ID" value="CAG6683452.1"/>
    <property type="molecule type" value="Transcribed_RNA"/>
</dbReference>
<sequence>MEKRTWTINIKNDNITVMNLTFMFQLKKISNLPKLLMRKKREKKIENPSEGQQETSIKNTQKQGETSQVQSSTKGSTNLVKICLKCDILFICLFYQFYSIYSVKD</sequence>
<protein>
    <submittedName>
        <fullName evidence="2">Uncharacterized protein</fullName>
    </submittedName>
</protein>
<reference evidence="2" key="1">
    <citation type="submission" date="2021-05" db="EMBL/GenBank/DDBJ databases">
        <authorList>
            <person name="Alioto T."/>
            <person name="Alioto T."/>
            <person name="Gomez Garrido J."/>
        </authorList>
    </citation>
    <scope>NUCLEOTIDE SEQUENCE</scope>
</reference>
<evidence type="ECO:0000256" key="1">
    <source>
        <dbReference type="SAM" id="MobiDB-lite"/>
    </source>
</evidence>
<dbReference type="AlphaFoldDB" id="A0A8D8TCE7"/>
<evidence type="ECO:0000313" key="2">
    <source>
        <dbReference type="EMBL" id="CAG6683452.1"/>
    </source>
</evidence>
<accession>A0A8D8TCE7</accession>
<proteinExistence type="predicted"/>
<name>A0A8D8TCE7_9HEMI</name>